<dbReference type="EMBL" id="BQNB010017833">
    <property type="protein sequence ID" value="GJT67719.1"/>
    <property type="molecule type" value="Genomic_DNA"/>
</dbReference>
<gene>
    <name evidence="1" type="ORF">Tco_1019199</name>
</gene>
<proteinExistence type="predicted"/>
<comment type="caution">
    <text evidence="1">The sequence shown here is derived from an EMBL/GenBank/DDBJ whole genome shotgun (WGS) entry which is preliminary data.</text>
</comment>
<reference evidence="1" key="2">
    <citation type="submission" date="2022-01" db="EMBL/GenBank/DDBJ databases">
        <authorList>
            <person name="Yamashiro T."/>
            <person name="Shiraishi A."/>
            <person name="Satake H."/>
            <person name="Nakayama K."/>
        </authorList>
    </citation>
    <scope>NUCLEOTIDE SEQUENCE</scope>
</reference>
<organism evidence="1 2">
    <name type="scientific">Tanacetum coccineum</name>
    <dbReference type="NCBI Taxonomy" id="301880"/>
    <lineage>
        <taxon>Eukaryota</taxon>
        <taxon>Viridiplantae</taxon>
        <taxon>Streptophyta</taxon>
        <taxon>Embryophyta</taxon>
        <taxon>Tracheophyta</taxon>
        <taxon>Spermatophyta</taxon>
        <taxon>Magnoliopsida</taxon>
        <taxon>eudicotyledons</taxon>
        <taxon>Gunneridae</taxon>
        <taxon>Pentapetalae</taxon>
        <taxon>asterids</taxon>
        <taxon>campanulids</taxon>
        <taxon>Asterales</taxon>
        <taxon>Asteraceae</taxon>
        <taxon>Asteroideae</taxon>
        <taxon>Anthemideae</taxon>
        <taxon>Anthemidinae</taxon>
        <taxon>Tanacetum</taxon>
    </lineage>
</organism>
<dbReference type="Proteomes" id="UP001151760">
    <property type="component" value="Unassembled WGS sequence"/>
</dbReference>
<evidence type="ECO:0000313" key="2">
    <source>
        <dbReference type="Proteomes" id="UP001151760"/>
    </source>
</evidence>
<accession>A0ABQ5FWQ9</accession>
<reference evidence="1" key="1">
    <citation type="journal article" date="2022" name="Int. J. Mol. Sci.">
        <title>Draft Genome of Tanacetum Coccineum: Genomic Comparison of Closely Related Tanacetum-Family Plants.</title>
        <authorList>
            <person name="Yamashiro T."/>
            <person name="Shiraishi A."/>
            <person name="Nakayama K."/>
            <person name="Satake H."/>
        </authorList>
    </citation>
    <scope>NUCLEOTIDE SEQUENCE</scope>
</reference>
<keyword evidence="2" id="KW-1185">Reference proteome</keyword>
<protein>
    <submittedName>
        <fullName evidence="1">Uncharacterized protein</fullName>
    </submittedName>
</protein>
<name>A0ABQ5FWQ9_9ASTR</name>
<evidence type="ECO:0000313" key="1">
    <source>
        <dbReference type="EMBL" id="GJT67719.1"/>
    </source>
</evidence>
<sequence>MDDPNITMEEYIRLEEERARRRGEVYNWETATYAIVFDDAFTSEVTPSYEPTVSPLNDNKIDFRISFDESDDEDYTVIFDKNSFSYKIIPVNDLKTDSENDNDKVNMPSFPSPEPTASYFDDLDFFKDFEKEFTAIVYNDALTSISDFLTETIVSPQHIDEFNLKDETSLSECEKEEQNVLYFNDLFPFNVIYPDDSKSDKYNDDDKIDIKHSSGDLSIEPLPNVIKIDAQWSNKLFETSHDTSSINMAYPGIWIRRIDFLYSFRLKIEDPNITMEEYIRLEEEKARRRAIVFNDTLTSEATLSCEPTVSSLNDNEIDFRISFDESDDEDYTDLVKEISTNIGGEFKNLEILKCWSLETSRRLFNTESCSINATWRIYRANLRGVSHSNSF</sequence>